<reference evidence="3 5" key="2">
    <citation type="submission" date="2018-07" db="EMBL/GenBank/DDBJ databases">
        <title>Complete genome of the Arcobacter bivalviorum type strain LMG 26154.</title>
        <authorList>
            <person name="Miller W.G."/>
            <person name="Yee E."/>
            <person name="Bono J.L."/>
        </authorList>
    </citation>
    <scope>NUCLEOTIDE SEQUENCE [LARGE SCALE GENOMIC DNA]</scope>
    <source>
        <strain evidence="3 5">LMG 26154</strain>
    </source>
</reference>
<evidence type="ECO:0000313" key="4">
    <source>
        <dbReference type="EMBL" id="RXK09877.1"/>
    </source>
</evidence>
<keyword evidence="3" id="KW-0121">Carboxypeptidase</keyword>
<keyword evidence="1" id="KW-0732">Signal</keyword>
<keyword evidence="6" id="KW-1185">Reference proteome</keyword>
<evidence type="ECO:0000313" key="3">
    <source>
        <dbReference type="EMBL" id="AXH13528.1"/>
    </source>
</evidence>
<dbReference type="KEGG" id="hbv:ABIV_2557"/>
<dbReference type="GO" id="GO:0004180">
    <property type="term" value="F:carboxypeptidase activity"/>
    <property type="evidence" value="ECO:0007669"/>
    <property type="project" value="UniProtKB-KW"/>
</dbReference>
<sequence length="316" mass="36206">MKRRDFLKSTTAFASLFSTSTLFANNSDNNFEKLLNEIFGLKENSVENYEKLNKIKDDYILTEEEYIGEVKDSIIIESKSDSKASIIKEKKSILEDVFIEEKFLSAFKSVRKKLNLVQSHVGYGNFNILSFDEMIKIAKYSSQIGSFTKDELAFLESIFYYDPSIHGFYGKKISLNITDSINKKEVVKIPYTGHYLFKGEPEKIYYQMVADIGDSLTLTSGVRSIVKQTKLFLDKVQSVDGNLTDASKSLAPPAYTYHSIADFDVGKKGFGTANFSSRFALTDEFLKMRKLKYIDMRYTVNNKDGVRYEPWHVKII</sequence>
<dbReference type="Pfam" id="PF02557">
    <property type="entry name" value="VanY"/>
    <property type="match status" value="1"/>
</dbReference>
<accession>A0AAX2A8C2</accession>
<dbReference type="InterPro" id="IPR003709">
    <property type="entry name" value="VanY-like_core_dom"/>
</dbReference>
<gene>
    <name evidence="3" type="ORF">ABIV_2557</name>
    <name evidence="4" type="ORF">CRV05_05710</name>
</gene>
<dbReference type="Proteomes" id="UP000289193">
    <property type="component" value="Unassembled WGS sequence"/>
</dbReference>
<feature type="domain" description="D-alanyl-D-alanine carboxypeptidase-like core" evidence="2">
    <location>
        <begin position="209"/>
        <end position="314"/>
    </location>
</feature>
<feature type="signal peptide" evidence="1">
    <location>
        <begin position="1"/>
        <end position="24"/>
    </location>
</feature>
<dbReference type="GO" id="GO:0006508">
    <property type="term" value="P:proteolysis"/>
    <property type="evidence" value="ECO:0007669"/>
    <property type="project" value="InterPro"/>
</dbReference>
<protein>
    <submittedName>
        <fullName evidence="3">D-alanyl-D-alanine carboxypeptidase, VanY family</fullName>
    </submittedName>
    <submittedName>
        <fullName evidence="4">Peptidase M15</fullName>
    </submittedName>
</protein>
<evidence type="ECO:0000259" key="2">
    <source>
        <dbReference type="Pfam" id="PF02557"/>
    </source>
</evidence>
<dbReference type="EMBL" id="CP031217">
    <property type="protein sequence ID" value="AXH13528.1"/>
    <property type="molecule type" value="Genomic_DNA"/>
</dbReference>
<dbReference type="Proteomes" id="UP000253850">
    <property type="component" value="Chromosome"/>
</dbReference>
<evidence type="ECO:0000313" key="6">
    <source>
        <dbReference type="Proteomes" id="UP000289193"/>
    </source>
</evidence>
<keyword evidence="3" id="KW-0378">Hydrolase</keyword>
<dbReference type="Gene3D" id="3.30.1380.10">
    <property type="match status" value="1"/>
</dbReference>
<name>A0AAX2A8C2_9BACT</name>
<evidence type="ECO:0000256" key="1">
    <source>
        <dbReference type="SAM" id="SignalP"/>
    </source>
</evidence>
<dbReference type="EMBL" id="PDKM01000003">
    <property type="protein sequence ID" value="RXK09877.1"/>
    <property type="molecule type" value="Genomic_DNA"/>
</dbReference>
<dbReference type="AlphaFoldDB" id="A0AAX2A8C2"/>
<reference evidence="4 6" key="1">
    <citation type="submission" date="2017-10" db="EMBL/GenBank/DDBJ databases">
        <title>Genomics of the genus Arcobacter.</title>
        <authorList>
            <person name="Perez-Cataluna A."/>
            <person name="Figueras M.J."/>
        </authorList>
    </citation>
    <scope>NUCLEOTIDE SEQUENCE [LARGE SCALE GENOMIC DNA]</scope>
    <source>
        <strain evidence="4 6">CECT 7835</strain>
    </source>
</reference>
<organism evidence="4 6">
    <name type="scientific">Halarcobacter bivalviorum</name>
    <dbReference type="NCBI Taxonomy" id="663364"/>
    <lineage>
        <taxon>Bacteria</taxon>
        <taxon>Pseudomonadati</taxon>
        <taxon>Campylobacterota</taxon>
        <taxon>Epsilonproteobacteria</taxon>
        <taxon>Campylobacterales</taxon>
        <taxon>Arcobacteraceae</taxon>
        <taxon>Halarcobacter</taxon>
    </lineage>
</organism>
<dbReference type="RefSeq" id="WP_114840307.1">
    <property type="nucleotide sequence ID" value="NZ_CP031217.1"/>
</dbReference>
<dbReference type="InterPro" id="IPR009045">
    <property type="entry name" value="Zn_M74/Hedgehog-like"/>
</dbReference>
<proteinExistence type="predicted"/>
<dbReference type="CDD" id="cd14814">
    <property type="entry name" value="Peptidase_M15"/>
    <property type="match status" value="1"/>
</dbReference>
<feature type="chain" id="PRO_5044718458" evidence="1">
    <location>
        <begin position="25"/>
        <end position="316"/>
    </location>
</feature>
<evidence type="ECO:0000313" key="5">
    <source>
        <dbReference type="Proteomes" id="UP000253850"/>
    </source>
</evidence>
<keyword evidence="3" id="KW-0645">Protease</keyword>